<sequence length="647" mass="67709">MFDTILIANRGEIACRVIDTCRRLGVRSVAVHSDVDADARHVQMADVAVSLGGASPVESYLRGDAIIAAARATGAQAIHPGYGFLSENPGFVDAVEAAGLVFIGPSASAIRAMGLKDAAKALMAEAGVPVVPGYQGAEQAPELLAAEAEAIGYPVLIKAVAGGGGKGMRLVEQPRAFADALASAQSEAKTAFGNPHVLIEKYITSPRHIEVQVFGDGTRAVHLFERDCSLQRRHQKVIEEAPAPGMTFEMRAAMGQAAVRAAEAIGYSGAGTVEFIVDGSDGLRPDGFWFMEMNTRLQVEHPVTEAITGVDLVEWQLRVASGEPLPCAQEDLSITGHSFEARLYAEDVPAGFLPATGRLSHLAFPAGARADTGVRTGDVISPHYDPMIAKVIVHGSSRAVALRKLRRALAGTQVAGTVTNLAFLGALARHEGFSNGEVDTWLIGRDLEALTAVPDPAPAAIAQAVMVLTGLDRAPAPLDGFALWQALAQDVTVAIGDESHVCRVVSYGPGKIDVVVGETPVAARFGANGWRFDGQPARAARVEGARATIFGDPTLVVTWIDPLDVEAGAGASSDLVEAPMPGLVRQVFVSAGDAVSKGDRLAVLEAMKMEHSLLAARDGIVAEVMAEAGSQVEAGAVLIRLEEEDET</sequence>
<keyword evidence="11" id="KW-1185">Reference proteome</keyword>
<evidence type="ECO:0000259" key="9">
    <source>
        <dbReference type="PROSITE" id="PS50979"/>
    </source>
</evidence>
<evidence type="ECO:0000256" key="4">
    <source>
        <dbReference type="ARBA" id="ARBA00022840"/>
    </source>
</evidence>
<dbReference type="InterPro" id="IPR011764">
    <property type="entry name" value="Biotin_carboxylation_dom"/>
</dbReference>
<evidence type="ECO:0000259" key="8">
    <source>
        <dbReference type="PROSITE" id="PS50975"/>
    </source>
</evidence>
<keyword evidence="4 6" id="KW-0067">ATP-binding</keyword>
<evidence type="ECO:0000313" key="10">
    <source>
        <dbReference type="EMBL" id="GGB96205.1"/>
    </source>
</evidence>
<name>A0ABQ1KHX5_9RHOB</name>
<dbReference type="PROSITE" id="PS00867">
    <property type="entry name" value="CPSASE_2"/>
    <property type="match status" value="1"/>
</dbReference>
<dbReference type="InterPro" id="IPR050856">
    <property type="entry name" value="Biotin_carboxylase_complex"/>
</dbReference>
<dbReference type="SMART" id="SM00878">
    <property type="entry name" value="Biotin_carb_C"/>
    <property type="match status" value="1"/>
</dbReference>
<dbReference type="EMBL" id="BMFC01000002">
    <property type="protein sequence ID" value="GGB96205.1"/>
    <property type="molecule type" value="Genomic_DNA"/>
</dbReference>
<dbReference type="RefSeq" id="WP_188480986.1">
    <property type="nucleotide sequence ID" value="NZ_BMFC01000002.1"/>
</dbReference>
<proteinExistence type="predicted"/>
<dbReference type="Pfam" id="PF02786">
    <property type="entry name" value="CPSase_L_D2"/>
    <property type="match status" value="1"/>
</dbReference>
<dbReference type="Proteomes" id="UP000645462">
    <property type="component" value="Unassembled WGS sequence"/>
</dbReference>
<dbReference type="InterPro" id="IPR011054">
    <property type="entry name" value="Rudment_hybrid_motif"/>
</dbReference>
<dbReference type="SUPFAM" id="SSF56059">
    <property type="entry name" value="Glutathione synthetase ATP-binding domain-like"/>
    <property type="match status" value="1"/>
</dbReference>
<reference evidence="11" key="1">
    <citation type="journal article" date="2019" name="Int. J. Syst. Evol. Microbiol.">
        <title>The Global Catalogue of Microorganisms (GCM) 10K type strain sequencing project: providing services to taxonomists for standard genome sequencing and annotation.</title>
        <authorList>
            <consortium name="The Broad Institute Genomics Platform"/>
            <consortium name="The Broad Institute Genome Sequencing Center for Infectious Disease"/>
            <person name="Wu L."/>
            <person name="Ma J."/>
        </authorList>
    </citation>
    <scope>NUCLEOTIDE SEQUENCE [LARGE SCALE GENOMIC DNA]</scope>
    <source>
        <strain evidence="11">CGMCC 1.12478</strain>
    </source>
</reference>
<dbReference type="Pfam" id="PF02785">
    <property type="entry name" value="Biotin_carb_C"/>
    <property type="match status" value="1"/>
</dbReference>
<keyword evidence="3 6" id="KW-0547">Nucleotide-binding</keyword>
<accession>A0ABQ1KHX5</accession>
<dbReference type="InterPro" id="IPR001882">
    <property type="entry name" value="Biotin_BS"/>
</dbReference>
<keyword evidence="5" id="KW-0092">Biotin</keyword>
<dbReference type="PROSITE" id="PS00188">
    <property type="entry name" value="BIOTIN"/>
    <property type="match status" value="1"/>
</dbReference>
<dbReference type="PROSITE" id="PS50968">
    <property type="entry name" value="BIOTINYL_LIPOYL"/>
    <property type="match status" value="1"/>
</dbReference>
<dbReference type="InterPro" id="IPR000089">
    <property type="entry name" value="Biotin_lipoyl"/>
</dbReference>
<evidence type="ECO:0000256" key="6">
    <source>
        <dbReference type="PROSITE-ProRule" id="PRU00409"/>
    </source>
</evidence>
<dbReference type="InterPro" id="IPR005479">
    <property type="entry name" value="CPAse_ATP-bd"/>
</dbReference>
<dbReference type="InterPro" id="IPR011761">
    <property type="entry name" value="ATP-grasp"/>
</dbReference>
<organism evidence="10 11">
    <name type="scientific">Marivita lacus</name>
    <dbReference type="NCBI Taxonomy" id="1323742"/>
    <lineage>
        <taxon>Bacteria</taxon>
        <taxon>Pseudomonadati</taxon>
        <taxon>Pseudomonadota</taxon>
        <taxon>Alphaproteobacteria</taxon>
        <taxon>Rhodobacterales</taxon>
        <taxon>Roseobacteraceae</taxon>
        <taxon>Marivita</taxon>
    </lineage>
</organism>
<dbReference type="PROSITE" id="PS50979">
    <property type="entry name" value="BC"/>
    <property type="match status" value="1"/>
</dbReference>
<dbReference type="PANTHER" id="PTHR18866:SF33">
    <property type="entry name" value="METHYLCROTONOYL-COA CARBOXYLASE SUBUNIT ALPHA, MITOCHONDRIAL-RELATED"/>
    <property type="match status" value="1"/>
</dbReference>
<dbReference type="PANTHER" id="PTHR18866">
    <property type="entry name" value="CARBOXYLASE:PYRUVATE/ACETYL-COA/PROPIONYL-COA CARBOXYLASE"/>
    <property type="match status" value="1"/>
</dbReference>
<dbReference type="InterPro" id="IPR011053">
    <property type="entry name" value="Single_hybrid_motif"/>
</dbReference>
<dbReference type="SUPFAM" id="SSF52440">
    <property type="entry name" value="PreATP-grasp domain"/>
    <property type="match status" value="1"/>
</dbReference>
<feature type="domain" description="ATP-grasp" evidence="8">
    <location>
        <begin position="120"/>
        <end position="321"/>
    </location>
</feature>
<feature type="domain" description="Biotin carboxylation" evidence="9">
    <location>
        <begin position="1"/>
        <end position="448"/>
    </location>
</feature>
<gene>
    <name evidence="10" type="primary">mccA</name>
    <name evidence="10" type="ORF">GCM10011363_11100</name>
</gene>
<dbReference type="InterPro" id="IPR016185">
    <property type="entry name" value="PreATP-grasp_dom_sf"/>
</dbReference>
<dbReference type="CDD" id="cd06850">
    <property type="entry name" value="biotinyl_domain"/>
    <property type="match status" value="1"/>
</dbReference>
<feature type="domain" description="Lipoyl-binding" evidence="7">
    <location>
        <begin position="566"/>
        <end position="642"/>
    </location>
</feature>
<evidence type="ECO:0000259" key="7">
    <source>
        <dbReference type="PROSITE" id="PS50968"/>
    </source>
</evidence>
<evidence type="ECO:0000313" key="11">
    <source>
        <dbReference type="Proteomes" id="UP000645462"/>
    </source>
</evidence>
<dbReference type="InterPro" id="IPR005481">
    <property type="entry name" value="BC-like_N"/>
</dbReference>
<dbReference type="PROSITE" id="PS50975">
    <property type="entry name" value="ATP_GRASP"/>
    <property type="match status" value="1"/>
</dbReference>
<comment type="caution">
    <text evidence="10">The sequence shown here is derived from an EMBL/GenBank/DDBJ whole genome shotgun (WGS) entry which is preliminary data.</text>
</comment>
<dbReference type="SUPFAM" id="SSF51246">
    <property type="entry name" value="Rudiment single hybrid motif"/>
    <property type="match status" value="1"/>
</dbReference>
<evidence type="ECO:0000256" key="5">
    <source>
        <dbReference type="ARBA" id="ARBA00023267"/>
    </source>
</evidence>
<comment type="cofactor">
    <cofactor evidence="1">
        <name>biotin</name>
        <dbReference type="ChEBI" id="CHEBI:57586"/>
    </cofactor>
</comment>
<dbReference type="Pfam" id="PF00364">
    <property type="entry name" value="Biotin_lipoyl"/>
    <property type="match status" value="1"/>
</dbReference>
<dbReference type="Pfam" id="PF00289">
    <property type="entry name" value="Biotin_carb_N"/>
    <property type="match status" value="1"/>
</dbReference>
<dbReference type="SUPFAM" id="SSF51230">
    <property type="entry name" value="Single hybrid motif"/>
    <property type="match status" value="1"/>
</dbReference>
<evidence type="ECO:0000256" key="1">
    <source>
        <dbReference type="ARBA" id="ARBA00001953"/>
    </source>
</evidence>
<dbReference type="Gene3D" id="3.30.470.20">
    <property type="entry name" value="ATP-grasp fold, B domain"/>
    <property type="match status" value="1"/>
</dbReference>
<keyword evidence="2" id="KW-0436">Ligase</keyword>
<dbReference type="InterPro" id="IPR005482">
    <property type="entry name" value="Biotin_COase_C"/>
</dbReference>
<evidence type="ECO:0000256" key="3">
    <source>
        <dbReference type="ARBA" id="ARBA00022741"/>
    </source>
</evidence>
<protein>
    <submittedName>
        <fullName evidence="10">3-methylcrotonyl-CoA carboxylase subunit alpha</fullName>
    </submittedName>
</protein>
<dbReference type="Gene3D" id="2.40.50.100">
    <property type="match status" value="1"/>
</dbReference>
<evidence type="ECO:0000256" key="2">
    <source>
        <dbReference type="ARBA" id="ARBA00022598"/>
    </source>
</evidence>